<dbReference type="EMBL" id="MNBE01000280">
    <property type="protein sequence ID" value="OKP11407.1"/>
    <property type="molecule type" value="Genomic_DNA"/>
</dbReference>
<dbReference type="Proteomes" id="UP000186955">
    <property type="component" value="Unassembled WGS sequence"/>
</dbReference>
<evidence type="ECO:0000313" key="1">
    <source>
        <dbReference type="EMBL" id="OKP11407.1"/>
    </source>
</evidence>
<evidence type="ECO:0000313" key="2">
    <source>
        <dbReference type="Proteomes" id="UP000186955"/>
    </source>
</evidence>
<name>A0A1Q5UG02_9EURO</name>
<reference evidence="1 2" key="1">
    <citation type="submission" date="2016-10" db="EMBL/GenBank/DDBJ databases">
        <title>Genome sequence of the ascomycete fungus Penicillium subrubescens.</title>
        <authorList>
            <person name="De Vries R.P."/>
            <person name="Peng M."/>
            <person name="Dilokpimol A."/>
            <person name="Hilden K."/>
            <person name="Makela M.R."/>
            <person name="Grigoriev I."/>
            <person name="Riley R."/>
            <person name="Granchi Z."/>
        </authorList>
    </citation>
    <scope>NUCLEOTIDE SEQUENCE [LARGE SCALE GENOMIC DNA]</scope>
    <source>
        <strain evidence="1 2">CBS 132785</strain>
    </source>
</reference>
<comment type="caution">
    <text evidence="1">The sequence shown here is derived from an EMBL/GenBank/DDBJ whole genome shotgun (WGS) entry which is preliminary data.</text>
</comment>
<sequence length="78" mass="8561">MLPDRRVLGFFPAKPLAQFGTLGPNNEVCSGLTKEVFKPSSSVLVDPKTRDRLTKGPKLLRFCSGNVELNPIQYLGSL</sequence>
<organism evidence="1 2">
    <name type="scientific">Penicillium subrubescens</name>
    <dbReference type="NCBI Taxonomy" id="1316194"/>
    <lineage>
        <taxon>Eukaryota</taxon>
        <taxon>Fungi</taxon>
        <taxon>Dikarya</taxon>
        <taxon>Ascomycota</taxon>
        <taxon>Pezizomycotina</taxon>
        <taxon>Eurotiomycetes</taxon>
        <taxon>Eurotiomycetidae</taxon>
        <taxon>Eurotiales</taxon>
        <taxon>Aspergillaceae</taxon>
        <taxon>Penicillium</taxon>
    </lineage>
</organism>
<dbReference type="AlphaFoldDB" id="A0A1Q5UG02"/>
<protein>
    <submittedName>
        <fullName evidence="1">Uncharacterized protein</fullName>
    </submittedName>
</protein>
<gene>
    <name evidence="1" type="ORF">PENSUB_3099</name>
</gene>
<keyword evidence="2" id="KW-1185">Reference proteome</keyword>
<proteinExistence type="predicted"/>
<accession>A0A1Q5UG02</accession>